<evidence type="ECO:0000313" key="2">
    <source>
        <dbReference type="EMBL" id="OOZ36877.1"/>
    </source>
</evidence>
<gene>
    <name evidence="2" type="ORF">BOW51_04895</name>
</gene>
<protein>
    <recommendedName>
        <fullName evidence="4">Pentapeptide repeat-containing protein</fullName>
    </recommendedName>
</protein>
<keyword evidence="3" id="KW-1185">Reference proteome</keyword>
<proteinExistence type="predicted"/>
<dbReference type="AlphaFoldDB" id="A0A1T2KVJ8"/>
<dbReference type="EMBL" id="MPRJ01000023">
    <property type="protein sequence ID" value="OOZ36877.1"/>
    <property type="molecule type" value="Genomic_DNA"/>
</dbReference>
<evidence type="ECO:0000313" key="3">
    <source>
        <dbReference type="Proteomes" id="UP000190896"/>
    </source>
</evidence>
<name>A0A1T2KVJ8_9GAMM</name>
<keyword evidence="1" id="KW-0732">Signal</keyword>
<dbReference type="SUPFAM" id="SSF141571">
    <property type="entry name" value="Pentapeptide repeat-like"/>
    <property type="match status" value="1"/>
</dbReference>
<feature type="signal peptide" evidence="1">
    <location>
        <begin position="1"/>
        <end position="25"/>
    </location>
</feature>
<dbReference type="InterPro" id="IPR001646">
    <property type="entry name" value="5peptide_repeat"/>
</dbReference>
<dbReference type="Gene3D" id="2.160.20.80">
    <property type="entry name" value="E3 ubiquitin-protein ligase SopA"/>
    <property type="match status" value="1"/>
</dbReference>
<sequence length="78" mass="8524">MIKMNNSFINFPAALFLSLPLLTQAGDLEQLLEKGNCPGCDLKGVNLKHADLREANLAGADLRHALLYKATLQNALFN</sequence>
<evidence type="ECO:0008006" key="4">
    <source>
        <dbReference type="Google" id="ProtNLM"/>
    </source>
</evidence>
<evidence type="ECO:0000256" key="1">
    <source>
        <dbReference type="SAM" id="SignalP"/>
    </source>
</evidence>
<dbReference type="Proteomes" id="UP000190896">
    <property type="component" value="Unassembled WGS sequence"/>
</dbReference>
<comment type="caution">
    <text evidence="2">The sequence shown here is derived from an EMBL/GenBank/DDBJ whole genome shotgun (WGS) entry which is preliminary data.</text>
</comment>
<reference evidence="2 3" key="1">
    <citation type="submission" date="2016-11" db="EMBL/GenBank/DDBJ databases">
        <title>Mixed transmission modes and dynamic genome evolution in an obligate animal-bacterial symbiosis.</title>
        <authorList>
            <person name="Russell S.L."/>
            <person name="Corbett-Detig R.B."/>
            <person name="Cavanaugh C.M."/>
        </authorList>
    </citation>
    <scope>NUCLEOTIDE SEQUENCE [LARGE SCALE GENOMIC DNA]</scope>
    <source>
        <strain evidence="2">Se-Cadez</strain>
    </source>
</reference>
<dbReference type="OrthoDB" id="7932329at2"/>
<dbReference type="Pfam" id="PF00805">
    <property type="entry name" value="Pentapeptide"/>
    <property type="match status" value="1"/>
</dbReference>
<accession>A0A1T2KVJ8</accession>
<feature type="chain" id="PRO_5013114754" description="Pentapeptide repeat-containing protein" evidence="1">
    <location>
        <begin position="26"/>
        <end position="78"/>
    </location>
</feature>
<organism evidence="2 3">
    <name type="scientific">Solemya velesiana gill symbiont</name>
    <dbReference type="NCBI Taxonomy" id="1918948"/>
    <lineage>
        <taxon>Bacteria</taxon>
        <taxon>Pseudomonadati</taxon>
        <taxon>Pseudomonadota</taxon>
        <taxon>Gammaproteobacteria</taxon>
        <taxon>sulfur-oxidizing symbionts</taxon>
    </lineage>
</organism>